<evidence type="ECO:0000256" key="1">
    <source>
        <dbReference type="SAM" id="Phobius"/>
    </source>
</evidence>
<dbReference type="GO" id="GO:0016020">
    <property type="term" value="C:membrane"/>
    <property type="evidence" value="ECO:0007669"/>
    <property type="project" value="InterPro"/>
</dbReference>
<evidence type="ECO:0000313" key="2">
    <source>
        <dbReference type="EMBL" id="APZ05924.1"/>
    </source>
</evidence>
<keyword evidence="1" id="KW-1133">Transmembrane helix</keyword>
<gene>
    <name evidence="2" type="ORF">BWI95_13150</name>
</gene>
<dbReference type="KEGG" id="kco:BWI95_13150"/>
<sequence length="123" mass="13680">MKNRRSWFGVICCGLLFIAICLSLVMNMQGKLPAPGDPATGLLLFTLPGILGGLVSRRRRAIVPLVGALLAAPLCYILIHILFTPVRTFWQEVAWLFSAMFWCALGGLGCDFVYRIARARRRI</sequence>
<dbReference type="RefSeq" id="WP_054804040.1">
    <property type="nucleotide sequence ID" value="NZ_CP019445.1"/>
</dbReference>
<dbReference type="InterPro" id="IPR020368">
    <property type="entry name" value="Uncharacterised_YbjM"/>
</dbReference>
<proteinExistence type="predicted"/>
<keyword evidence="1" id="KW-0472">Membrane</keyword>
<feature type="transmembrane region" description="Helical" evidence="1">
    <location>
        <begin position="7"/>
        <end position="26"/>
    </location>
</feature>
<keyword evidence="1" id="KW-0812">Transmembrane</keyword>
<organism evidence="2 3">
    <name type="scientific">Kosakonia cowanii JCM 10956 = DSM 18146</name>
    <dbReference type="NCBI Taxonomy" id="1300165"/>
    <lineage>
        <taxon>Bacteria</taxon>
        <taxon>Pseudomonadati</taxon>
        <taxon>Pseudomonadota</taxon>
        <taxon>Gammaproteobacteria</taxon>
        <taxon>Enterobacterales</taxon>
        <taxon>Enterobacteriaceae</taxon>
        <taxon>Kosakonia</taxon>
    </lineage>
</organism>
<dbReference type="Pfam" id="PF11045">
    <property type="entry name" value="YbjM"/>
    <property type="match status" value="1"/>
</dbReference>
<dbReference type="AlphaFoldDB" id="A0A807LDP7"/>
<dbReference type="Proteomes" id="UP000187148">
    <property type="component" value="Chromosome"/>
</dbReference>
<feature type="transmembrane region" description="Helical" evidence="1">
    <location>
        <begin position="95"/>
        <end position="114"/>
    </location>
</feature>
<dbReference type="EMBL" id="CP019445">
    <property type="protein sequence ID" value="APZ05924.1"/>
    <property type="molecule type" value="Genomic_DNA"/>
</dbReference>
<feature type="transmembrane region" description="Helical" evidence="1">
    <location>
        <begin position="62"/>
        <end position="83"/>
    </location>
</feature>
<feature type="transmembrane region" description="Helical" evidence="1">
    <location>
        <begin position="38"/>
        <end position="55"/>
    </location>
</feature>
<reference evidence="2 3" key="1">
    <citation type="submission" date="2017-01" db="EMBL/GenBank/DDBJ databases">
        <authorList>
            <person name="Cao J.-M."/>
        </authorList>
    </citation>
    <scope>NUCLEOTIDE SEQUENCE [LARGE SCALE GENOMIC DNA]</scope>
    <source>
        <strain evidence="2 3">888-76</strain>
    </source>
</reference>
<keyword evidence="3" id="KW-1185">Reference proteome</keyword>
<evidence type="ECO:0008006" key="4">
    <source>
        <dbReference type="Google" id="ProtNLM"/>
    </source>
</evidence>
<accession>A0A807LDP7</accession>
<protein>
    <recommendedName>
        <fullName evidence="4">Inner membrane protein</fullName>
    </recommendedName>
</protein>
<name>A0A807LDP7_9ENTR</name>
<evidence type="ECO:0000313" key="3">
    <source>
        <dbReference type="Proteomes" id="UP000187148"/>
    </source>
</evidence>